<keyword evidence="4" id="KW-1185">Reference proteome</keyword>
<keyword evidence="2" id="KW-0812">Transmembrane</keyword>
<dbReference type="InterPro" id="IPR051821">
    <property type="entry name" value="Asp/Asn_beta-hydroxylase"/>
</dbReference>
<dbReference type="PANTHER" id="PTHR46332">
    <property type="entry name" value="ASPARTATE BETA-HYDROXYLASE DOMAIN-CONTAINING PROTEIN 2"/>
    <property type="match status" value="1"/>
</dbReference>
<evidence type="ECO:0000313" key="4">
    <source>
        <dbReference type="Proteomes" id="UP000503349"/>
    </source>
</evidence>
<comment type="similarity">
    <text evidence="1">Belongs to the aspartyl/asparaginyl beta-hydroxylase family.</text>
</comment>
<name>A0A6G1QDC6_CHAAH</name>
<proteinExistence type="inferred from homology"/>
<keyword evidence="2" id="KW-0472">Membrane</keyword>
<dbReference type="PANTHER" id="PTHR46332:SF4">
    <property type="entry name" value="ASPARTATE BETA-HYDROXYLASE DOMAIN-CONTAINING 1"/>
    <property type="match status" value="1"/>
</dbReference>
<dbReference type="EMBL" id="CM015726">
    <property type="protein sequence ID" value="KAF3700333.1"/>
    <property type="molecule type" value="Genomic_DNA"/>
</dbReference>
<reference evidence="3 4" key="1">
    <citation type="submission" date="2019-02" db="EMBL/GenBank/DDBJ databases">
        <title>Opniocepnalus argus genome.</title>
        <authorList>
            <person name="Zhou C."/>
            <person name="Xiao S."/>
        </authorList>
    </citation>
    <scope>NUCLEOTIDE SEQUENCE [LARGE SCALE GENOMIC DNA]</scope>
    <source>
        <strain evidence="3">OARG1902GOOAL</strain>
        <tissue evidence="3">Muscle</tissue>
    </source>
</reference>
<gene>
    <name evidence="3" type="ORF">EXN66_Car016020</name>
</gene>
<reference evidence="4" key="2">
    <citation type="submission" date="2019-02" db="EMBL/GenBank/DDBJ databases">
        <title>Opniocepnalus argus Var Kimnra genome.</title>
        <authorList>
            <person name="Zhou C."/>
            <person name="Xiao S."/>
        </authorList>
    </citation>
    <scope>NUCLEOTIDE SEQUENCE [LARGE SCALE GENOMIC DNA]</scope>
</reference>
<evidence type="ECO:0000313" key="3">
    <source>
        <dbReference type="EMBL" id="KAF3700333.1"/>
    </source>
</evidence>
<evidence type="ECO:0000256" key="2">
    <source>
        <dbReference type="SAM" id="Phobius"/>
    </source>
</evidence>
<dbReference type="GO" id="GO:0016020">
    <property type="term" value="C:membrane"/>
    <property type="evidence" value="ECO:0007669"/>
    <property type="project" value="TreeGrafter"/>
</dbReference>
<evidence type="ECO:0000256" key="1">
    <source>
        <dbReference type="ARBA" id="ARBA00007730"/>
    </source>
</evidence>
<dbReference type="Proteomes" id="UP000503349">
    <property type="component" value="Chromosome 15"/>
</dbReference>
<feature type="transmembrane region" description="Helical" evidence="2">
    <location>
        <begin position="20"/>
        <end position="37"/>
    </location>
</feature>
<accession>A0A6G1QDC6</accession>
<sequence>MHWSMNTLPLPPYVELGVHSLSGLLWTLLLLFLWHCYRMGSDLPIPGHAHAGKLKSGSRRSIMSRGGICAGTKCSARSKLSRSDQITPFISMETEEDEEQGQGYLTPVLSHALFPAQASAEAKKLYAALQEYAKRYSWVGMGRIHKGLREQVKLNDHSAIQKPHLFFLPDVPSVPFFPRDAHRHDIEVLEANYPVILDEFKSVYQWGVDSKHGWTCLGPKCRCLCGSKLSVLSPDLPDPPLSAHIYKQQLAGICWILAAGARSCTGEFVRTHQHPTPLSPRCVKEPLVHLHLSECSSRKVADLLQFVPVGLKQAFTIL</sequence>
<dbReference type="AlphaFoldDB" id="A0A6G1QDC6"/>
<organism evidence="3 4">
    <name type="scientific">Channa argus</name>
    <name type="common">Northern snakehead</name>
    <name type="synonym">Ophicephalus argus</name>
    <dbReference type="NCBI Taxonomy" id="215402"/>
    <lineage>
        <taxon>Eukaryota</taxon>
        <taxon>Metazoa</taxon>
        <taxon>Chordata</taxon>
        <taxon>Craniata</taxon>
        <taxon>Vertebrata</taxon>
        <taxon>Euteleostomi</taxon>
        <taxon>Actinopterygii</taxon>
        <taxon>Neopterygii</taxon>
        <taxon>Teleostei</taxon>
        <taxon>Neoteleostei</taxon>
        <taxon>Acanthomorphata</taxon>
        <taxon>Anabantaria</taxon>
        <taxon>Anabantiformes</taxon>
        <taxon>Channoidei</taxon>
        <taxon>Channidae</taxon>
        <taxon>Channa</taxon>
    </lineage>
</organism>
<protein>
    <submittedName>
        <fullName evidence="3">Aspartate beta-hydroxylase domain-containing protein 2</fullName>
    </submittedName>
</protein>
<keyword evidence="2" id="KW-1133">Transmembrane helix</keyword>